<evidence type="ECO:0000256" key="8">
    <source>
        <dbReference type="SAM" id="Phobius"/>
    </source>
</evidence>
<sequence>MGDSEAAVAAIPGDKVDASALPSEKPSQNGVAPHIDGTASASPSNEASPDEMTVSPRGIYGTKWILVVVALLSSFVLYALDTTIVATVQPRVVNAFGGVDLVPWLSVSFALASAATTLPWSKAYGTFSAKTLYLAGTTLFMAGSALCGAAPNINAFIIGRAIAGVGGTGMYMGMLTILSVSTTNTERPQYLSLTGFFWGIGTVLGPVVGGSFSESAATWRWAFYLNLCVGAAASPIYLLLLPNPEPQAGVAMLEKLAQIDFLGALLSIGAFLCIMLAMNFGGVLWDWDAGRSIGTFVTAGVLCIAFVFQQLFSVGTSVEHRMFPMHFWKSRTMIVLFLTMMFAAFGCFISIYYLPLYYQFSRGATAVETSVHMLPFIMFLVVCVLINGRFMGKTGYYYPWYIFGSVMELVGGVLLYTVDEFTSNAKIYGYTIILGTGVGCFCQAGFPVAQMQVKPEDIPYSVGFMTVSQMIGITLGTGISGALFVNQAQDGLAKVFPNATSAEISDAVAGVGSQLIESAIPAVRAEAIHLVTNAIQLAYIPIIAAGSISLVCSVLMKREKVF</sequence>
<evidence type="ECO:0000256" key="5">
    <source>
        <dbReference type="ARBA" id="ARBA00022989"/>
    </source>
</evidence>
<evidence type="ECO:0000256" key="2">
    <source>
        <dbReference type="ARBA" id="ARBA00007520"/>
    </source>
</evidence>
<feature type="transmembrane region" description="Helical" evidence="8">
    <location>
        <begin position="157"/>
        <end position="178"/>
    </location>
</feature>
<dbReference type="PROSITE" id="PS50850">
    <property type="entry name" value="MFS"/>
    <property type="match status" value="1"/>
</dbReference>
<feature type="transmembrane region" description="Helical" evidence="8">
    <location>
        <begin position="261"/>
        <end position="281"/>
    </location>
</feature>
<evidence type="ECO:0000313" key="10">
    <source>
        <dbReference type="EMBL" id="KAJ2897833.1"/>
    </source>
</evidence>
<feature type="transmembrane region" description="Helical" evidence="8">
    <location>
        <begin position="537"/>
        <end position="556"/>
    </location>
</feature>
<dbReference type="InterPro" id="IPR036259">
    <property type="entry name" value="MFS_trans_sf"/>
</dbReference>
<dbReference type="AlphaFoldDB" id="A0AAD5RLE8"/>
<evidence type="ECO:0000256" key="7">
    <source>
        <dbReference type="SAM" id="MobiDB-lite"/>
    </source>
</evidence>
<evidence type="ECO:0000256" key="6">
    <source>
        <dbReference type="ARBA" id="ARBA00023136"/>
    </source>
</evidence>
<keyword evidence="5 8" id="KW-1133">Transmembrane helix</keyword>
<evidence type="ECO:0000313" key="11">
    <source>
        <dbReference type="Proteomes" id="UP001201980"/>
    </source>
</evidence>
<gene>
    <name evidence="10" type="ORF">MKZ38_004346</name>
</gene>
<feature type="transmembrane region" description="Helical" evidence="8">
    <location>
        <begin position="460"/>
        <end position="485"/>
    </location>
</feature>
<proteinExistence type="inferred from homology"/>
<evidence type="ECO:0000259" key="9">
    <source>
        <dbReference type="PROSITE" id="PS50850"/>
    </source>
</evidence>
<dbReference type="EMBL" id="JAKWBI020000254">
    <property type="protein sequence ID" value="KAJ2897833.1"/>
    <property type="molecule type" value="Genomic_DNA"/>
</dbReference>
<feature type="transmembrane region" description="Helical" evidence="8">
    <location>
        <begin position="64"/>
        <end position="89"/>
    </location>
</feature>
<organism evidence="10 11">
    <name type="scientific">Zalerion maritima</name>
    <dbReference type="NCBI Taxonomy" id="339359"/>
    <lineage>
        <taxon>Eukaryota</taxon>
        <taxon>Fungi</taxon>
        <taxon>Dikarya</taxon>
        <taxon>Ascomycota</taxon>
        <taxon>Pezizomycotina</taxon>
        <taxon>Sordariomycetes</taxon>
        <taxon>Lulworthiomycetidae</taxon>
        <taxon>Lulworthiales</taxon>
        <taxon>Lulworthiaceae</taxon>
        <taxon>Zalerion</taxon>
    </lineage>
</organism>
<keyword evidence="3" id="KW-0813">Transport</keyword>
<dbReference type="GO" id="GO:0005886">
    <property type="term" value="C:plasma membrane"/>
    <property type="evidence" value="ECO:0007669"/>
    <property type="project" value="TreeGrafter"/>
</dbReference>
<protein>
    <recommendedName>
        <fullName evidence="9">Major facilitator superfamily (MFS) profile domain-containing protein</fullName>
    </recommendedName>
</protein>
<dbReference type="Gene3D" id="1.20.1250.20">
    <property type="entry name" value="MFS general substrate transporter like domains"/>
    <property type="match status" value="2"/>
</dbReference>
<dbReference type="GO" id="GO:0022857">
    <property type="term" value="F:transmembrane transporter activity"/>
    <property type="evidence" value="ECO:0007669"/>
    <property type="project" value="InterPro"/>
</dbReference>
<accession>A0AAD5RLE8</accession>
<feature type="region of interest" description="Disordered" evidence="7">
    <location>
        <begin position="1"/>
        <end position="53"/>
    </location>
</feature>
<feature type="transmembrane region" description="Helical" evidence="8">
    <location>
        <begin position="293"/>
        <end position="312"/>
    </location>
</feature>
<comment type="similarity">
    <text evidence="2">Belongs to the major facilitator superfamily. TCR/Tet family.</text>
</comment>
<evidence type="ECO:0000256" key="3">
    <source>
        <dbReference type="ARBA" id="ARBA00022448"/>
    </source>
</evidence>
<feature type="transmembrane region" description="Helical" evidence="8">
    <location>
        <begin position="101"/>
        <end position="120"/>
    </location>
</feature>
<dbReference type="Pfam" id="PF07690">
    <property type="entry name" value="MFS_1"/>
    <property type="match status" value="1"/>
</dbReference>
<feature type="transmembrane region" description="Helical" evidence="8">
    <location>
        <begin position="221"/>
        <end position="240"/>
    </location>
</feature>
<keyword evidence="11" id="KW-1185">Reference proteome</keyword>
<evidence type="ECO:0000256" key="1">
    <source>
        <dbReference type="ARBA" id="ARBA00004141"/>
    </source>
</evidence>
<dbReference type="Proteomes" id="UP001201980">
    <property type="component" value="Unassembled WGS sequence"/>
</dbReference>
<comment type="caution">
    <text evidence="10">The sequence shown here is derived from an EMBL/GenBank/DDBJ whole genome shotgun (WGS) entry which is preliminary data.</text>
</comment>
<feature type="transmembrane region" description="Helical" evidence="8">
    <location>
        <begin position="333"/>
        <end position="353"/>
    </location>
</feature>
<keyword evidence="6 8" id="KW-0472">Membrane</keyword>
<name>A0AAD5RLE8_9PEZI</name>
<dbReference type="SUPFAM" id="SSF103473">
    <property type="entry name" value="MFS general substrate transporter"/>
    <property type="match status" value="2"/>
</dbReference>
<dbReference type="PANTHER" id="PTHR23501:SF12">
    <property type="entry name" value="MAJOR FACILITATOR SUPERFAMILY (MFS) PROFILE DOMAIN-CONTAINING PROTEIN-RELATED"/>
    <property type="match status" value="1"/>
</dbReference>
<dbReference type="PANTHER" id="PTHR23501">
    <property type="entry name" value="MAJOR FACILITATOR SUPERFAMILY"/>
    <property type="match status" value="1"/>
</dbReference>
<dbReference type="InterPro" id="IPR020846">
    <property type="entry name" value="MFS_dom"/>
</dbReference>
<comment type="subcellular location">
    <subcellularLocation>
        <location evidence="1">Membrane</location>
        <topology evidence="1">Multi-pass membrane protein</topology>
    </subcellularLocation>
</comment>
<feature type="transmembrane region" description="Helical" evidence="8">
    <location>
        <begin position="397"/>
        <end position="415"/>
    </location>
</feature>
<feature type="transmembrane region" description="Helical" evidence="8">
    <location>
        <begin position="132"/>
        <end position="151"/>
    </location>
</feature>
<feature type="transmembrane region" description="Helical" evidence="8">
    <location>
        <begin position="190"/>
        <end position="209"/>
    </location>
</feature>
<keyword evidence="4 8" id="KW-0812">Transmembrane</keyword>
<evidence type="ECO:0000256" key="4">
    <source>
        <dbReference type="ARBA" id="ARBA00022692"/>
    </source>
</evidence>
<reference evidence="10" key="1">
    <citation type="submission" date="2022-07" db="EMBL/GenBank/DDBJ databases">
        <title>Draft genome sequence of Zalerion maritima ATCC 34329, a (micro)plastics degrading marine fungus.</title>
        <authorList>
            <person name="Paco A."/>
            <person name="Goncalves M.F.M."/>
            <person name="Rocha-Santos T.A.P."/>
            <person name="Alves A."/>
        </authorList>
    </citation>
    <scope>NUCLEOTIDE SEQUENCE</scope>
    <source>
        <strain evidence="10">ATCC 34329</strain>
    </source>
</reference>
<feature type="transmembrane region" description="Helical" evidence="8">
    <location>
        <begin position="373"/>
        <end position="390"/>
    </location>
</feature>
<dbReference type="InterPro" id="IPR011701">
    <property type="entry name" value="MFS"/>
</dbReference>
<feature type="domain" description="Major facilitator superfamily (MFS) profile" evidence="9">
    <location>
        <begin position="67"/>
        <end position="561"/>
    </location>
</feature>
<feature type="transmembrane region" description="Helical" evidence="8">
    <location>
        <begin position="427"/>
        <end position="448"/>
    </location>
</feature>